<dbReference type="EnsemblMetazoa" id="SCAU008405-RA">
    <property type="protein sequence ID" value="SCAU008405-PA"/>
    <property type="gene ID" value="SCAU008405"/>
</dbReference>
<protein>
    <recommendedName>
        <fullName evidence="14">Protein krueppel</fullName>
    </recommendedName>
</protein>
<dbReference type="OrthoDB" id="10004641at2759"/>
<feature type="region of interest" description="Disordered" evidence="9">
    <location>
        <begin position="358"/>
        <end position="408"/>
    </location>
</feature>
<keyword evidence="2 8" id="KW-0479">Metal-binding</keyword>
<feature type="compositionally biased region" description="Polar residues" evidence="9">
    <location>
        <begin position="363"/>
        <end position="376"/>
    </location>
</feature>
<dbReference type="InterPro" id="IPR012934">
    <property type="entry name" value="Znf_AD"/>
</dbReference>
<proteinExistence type="predicted"/>
<dbReference type="GO" id="GO:0000981">
    <property type="term" value="F:DNA-binding transcription factor activity, RNA polymerase II-specific"/>
    <property type="evidence" value="ECO:0007669"/>
    <property type="project" value="TreeGrafter"/>
</dbReference>
<evidence type="ECO:0000256" key="6">
    <source>
        <dbReference type="ARBA" id="ARBA00023242"/>
    </source>
</evidence>
<comment type="subcellular location">
    <subcellularLocation>
        <location evidence="1">Nucleus</location>
    </subcellularLocation>
</comment>
<evidence type="ECO:0000313" key="13">
    <source>
        <dbReference type="Proteomes" id="UP000095300"/>
    </source>
</evidence>
<dbReference type="PROSITE" id="PS50157">
    <property type="entry name" value="ZINC_FINGER_C2H2_2"/>
    <property type="match status" value="7"/>
</dbReference>
<evidence type="ECO:0000256" key="5">
    <source>
        <dbReference type="ARBA" id="ARBA00022833"/>
    </source>
</evidence>
<evidence type="ECO:0000256" key="3">
    <source>
        <dbReference type="ARBA" id="ARBA00022737"/>
    </source>
</evidence>
<dbReference type="SMART" id="SM00868">
    <property type="entry name" value="zf-AD"/>
    <property type="match status" value="1"/>
</dbReference>
<feature type="compositionally biased region" description="Low complexity" evidence="9">
    <location>
        <begin position="188"/>
        <end position="204"/>
    </location>
</feature>
<dbReference type="GO" id="GO:0005634">
    <property type="term" value="C:nucleus"/>
    <property type="evidence" value="ECO:0007669"/>
    <property type="project" value="UniProtKB-SubCell"/>
</dbReference>
<feature type="compositionally biased region" description="Polar residues" evidence="9">
    <location>
        <begin position="167"/>
        <end position="187"/>
    </location>
</feature>
<dbReference type="GO" id="GO:0008270">
    <property type="term" value="F:zinc ion binding"/>
    <property type="evidence" value="ECO:0007669"/>
    <property type="project" value="UniProtKB-UniRule"/>
</dbReference>
<feature type="region of interest" description="Disordered" evidence="9">
    <location>
        <begin position="166"/>
        <end position="204"/>
    </location>
</feature>
<dbReference type="Pfam" id="PF07776">
    <property type="entry name" value="zf-AD"/>
    <property type="match status" value="1"/>
</dbReference>
<feature type="domain" description="C2H2-type" evidence="10">
    <location>
        <begin position="643"/>
        <end position="670"/>
    </location>
</feature>
<feature type="domain" description="C2H2-type" evidence="10">
    <location>
        <begin position="746"/>
        <end position="774"/>
    </location>
</feature>
<feature type="domain" description="C2H2-type" evidence="10">
    <location>
        <begin position="495"/>
        <end position="523"/>
    </location>
</feature>
<dbReference type="KEGG" id="scac:106084138"/>
<evidence type="ECO:0000259" key="11">
    <source>
        <dbReference type="PROSITE" id="PS51915"/>
    </source>
</evidence>
<dbReference type="Gene3D" id="3.30.160.60">
    <property type="entry name" value="Classic Zinc Finger"/>
    <property type="match status" value="4"/>
</dbReference>
<dbReference type="PANTHER" id="PTHR24394">
    <property type="entry name" value="ZINC FINGER PROTEIN"/>
    <property type="match status" value="1"/>
</dbReference>
<dbReference type="AlphaFoldDB" id="A0A1I8PIQ1"/>
<feature type="binding site" evidence="8">
    <location>
        <position position="60"/>
    </location>
    <ligand>
        <name>Zn(2+)</name>
        <dbReference type="ChEBI" id="CHEBI:29105"/>
    </ligand>
</feature>
<gene>
    <name evidence="12" type="primary">106084138</name>
</gene>
<evidence type="ECO:0000256" key="4">
    <source>
        <dbReference type="ARBA" id="ARBA00022771"/>
    </source>
</evidence>
<dbReference type="Gene3D" id="3.40.1800.20">
    <property type="match status" value="1"/>
</dbReference>
<dbReference type="Proteomes" id="UP000095300">
    <property type="component" value="Unassembled WGS sequence"/>
</dbReference>
<dbReference type="PANTHER" id="PTHR24394:SF44">
    <property type="entry name" value="ZINC FINGER PROTEIN 271-LIKE"/>
    <property type="match status" value="1"/>
</dbReference>
<feature type="binding site" evidence="8">
    <location>
        <position position="57"/>
    </location>
    <ligand>
        <name>Zn(2+)</name>
        <dbReference type="ChEBI" id="CHEBI:29105"/>
    </ligand>
</feature>
<feature type="domain" description="C2H2-type" evidence="10">
    <location>
        <begin position="613"/>
        <end position="641"/>
    </location>
</feature>
<feature type="binding site" evidence="8">
    <location>
        <position position="7"/>
    </location>
    <ligand>
        <name>Zn(2+)</name>
        <dbReference type="ChEBI" id="CHEBI:29105"/>
    </ligand>
</feature>
<evidence type="ECO:0000256" key="9">
    <source>
        <dbReference type="SAM" id="MobiDB-lite"/>
    </source>
</evidence>
<feature type="domain" description="C2H2-type" evidence="10">
    <location>
        <begin position="579"/>
        <end position="612"/>
    </location>
</feature>
<keyword evidence="4 7" id="KW-0863">Zinc-finger</keyword>
<dbReference type="SUPFAM" id="SSF57667">
    <property type="entry name" value="beta-beta-alpha zinc fingers"/>
    <property type="match status" value="4"/>
</dbReference>
<keyword evidence="5 8" id="KW-0862">Zinc</keyword>
<dbReference type="VEuPathDB" id="VectorBase:SCAU008405"/>
<feature type="domain" description="ZAD" evidence="11">
    <location>
        <begin position="5"/>
        <end position="84"/>
    </location>
</feature>
<evidence type="ECO:0000256" key="7">
    <source>
        <dbReference type="PROSITE-ProRule" id="PRU00042"/>
    </source>
</evidence>
<dbReference type="InterPro" id="IPR013087">
    <property type="entry name" value="Znf_C2H2_type"/>
</dbReference>
<keyword evidence="13" id="KW-1185">Reference proteome</keyword>
<dbReference type="SUPFAM" id="SSF57716">
    <property type="entry name" value="Glucocorticoid receptor-like (DNA-binding domain)"/>
    <property type="match status" value="1"/>
</dbReference>
<evidence type="ECO:0000313" key="12">
    <source>
        <dbReference type="EnsemblMetazoa" id="SCAU008405-PA"/>
    </source>
</evidence>
<reference evidence="12" key="1">
    <citation type="submission" date="2020-05" db="UniProtKB">
        <authorList>
            <consortium name="EnsemblMetazoa"/>
        </authorList>
    </citation>
    <scope>IDENTIFICATION</scope>
    <source>
        <strain evidence="12">USDA</strain>
    </source>
</reference>
<dbReference type="STRING" id="35570.A0A1I8PIQ1"/>
<evidence type="ECO:0000256" key="8">
    <source>
        <dbReference type="PROSITE-ProRule" id="PRU01263"/>
    </source>
</evidence>
<feature type="domain" description="C2H2-type" evidence="10">
    <location>
        <begin position="717"/>
        <end position="745"/>
    </location>
</feature>
<dbReference type="InterPro" id="IPR036236">
    <property type="entry name" value="Znf_C2H2_sf"/>
</dbReference>
<dbReference type="PROSITE" id="PS51915">
    <property type="entry name" value="ZAD"/>
    <property type="match status" value="1"/>
</dbReference>
<evidence type="ECO:0008006" key="14">
    <source>
        <dbReference type="Google" id="ProtNLM"/>
    </source>
</evidence>
<evidence type="ECO:0000259" key="10">
    <source>
        <dbReference type="PROSITE" id="PS50157"/>
    </source>
</evidence>
<dbReference type="Pfam" id="PF00096">
    <property type="entry name" value="zf-C2H2"/>
    <property type="match status" value="3"/>
</dbReference>
<accession>A0A1I8PIQ1</accession>
<feature type="binding site" evidence="8">
    <location>
        <position position="10"/>
    </location>
    <ligand>
        <name>Zn(2+)</name>
        <dbReference type="ChEBI" id="CHEBI:29105"/>
    </ligand>
</feature>
<keyword evidence="3" id="KW-0677">Repeat</keyword>
<dbReference type="PROSITE" id="PS00028">
    <property type="entry name" value="ZINC_FINGER_C2H2_1"/>
    <property type="match status" value="7"/>
</dbReference>
<dbReference type="SMART" id="SM00355">
    <property type="entry name" value="ZnF_C2H2"/>
    <property type="match status" value="9"/>
</dbReference>
<name>A0A1I8PIQ1_STOCA</name>
<feature type="domain" description="C2H2-type" evidence="10">
    <location>
        <begin position="551"/>
        <end position="579"/>
    </location>
</feature>
<evidence type="ECO:0000256" key="2">
    <source>
        <dbReference type="ARBA" id="ARBA00022723"/>
    </source>
</evidence>
<evidence type="ECO:0000256" key="1">
    <source>
        <dbReference type="ARBA" id="ARBA00004123"/>
    </source>
</evidence>
<organism evidence="12 13">
    <name type="scientific">Stomoxys calcitrans</name>
    <name type="common">Stable fly</name>
    <name type="synonym">Conops calcitrans</name>
    <dbReference type="NCBI Taxonomy" id="35570"/>
    <lineage>
        <taxon>Eukaryota</taxon>
        <taxon>Metazoa</taxon>
        <taxon>Ecdysozoa</taxon>
        <taxon>Arthropoda</taxon>
        <taxon>Hexapoda</taxon>
        <taxon>Insecta</taxon>
        <taxon>Pterygota</taxon>
        <taxon>Neoptera</taxon>
        <taxon>Endopterygota</taxon>
        <taxon>Diptera</taxon>
        <taxon>Brachycera</taxon>
        <taxon>Muscomorpha</taxon>
        <taxon>Muscoidea</taxon>
        <taxon>Muscidae</taxon>
        <taxon>Stomoxys</taxon>
    </lineage>
</organism>
<keyword evidence="6" id="KW-0539">Nucleus</keyword>
<sequence>MVSTINCRLCWNTCKDIHRKLYDANGQRTDLYNWTAKYFATELLDTKDDNNDTKVLCNQCWYHISEFHAFQESILQKQNQLSRIRIRNTMVVPNESLPNTSDFLYDVQQLYPKIIPTSVRRNEETTTYLANESSNGLHLGENELHPLQNMERLKPDVLQPMMIEPNKNLNQPSSSISLETQNNTSGRLDNNNVTSLLNSSSPHSSQKCISICVKSDEEQVSYLIAPELAVNANQEDVRSNLTPPLLALSNRAMEERMATFDKESSLEVVSSSLHKVVPIAEEAIPQARNRKNISLSEDDSMPTPHNKYLGSETTMATDPKLSTLAQQDIDKAHIQNDSSESFTDSEFDEPFGIFVGGEFGESASKTDTMNNHNFSSDVDDDDDDNIPLAQYAQSSSKSLNKSKDNGPTVMTAMDYDKSRTDFESDIENECHPMTQQMPKDADNCVNITSGSEEEPDYEAMTTQRRKKKISYKSNLKRLNTVEEYDAFIAKWRPELECEICHEKFSTFSLLLQHFQQQHPDEKCHITCCQLKLYLRYEIEKHIHYHTEPEAFKCEVCYKVFTMRSTLIYHQQGKHAGYRLNCPNCPKTFQFSQSLQKHIKFSCNKVTQNRESPHVCQVCDKAFKSKAHLRVHCKQVHLRIRREFACTICDKVFNSGPLLKAHMRLHTGEPRMVECCEYCPKKCSTKKYLYAHIKERHPEVWERRQKERVEKMSMKKTYKCPSCEKVFQSSMCYYDHRRSFHSDKPKYKCSLCPKEYRYLSNVAAHFKRVHFEEWKKKQKTSGDSIK</sequence>